<keyword evidence="2" id="KW-0472">Membrane</keyword>
<reference evidence="3" key="1">
    <citation type="submission" date="2023-06" db="EMBL/GenBank/DDBJ databases">
        <title>Identification of two novel mycobacterium reveal diversities and complexities of Mycobacterium gordonae clade.</title>
        <authorList>
            <person name="Matsumoto Y."/>
            <person name="Nakamura S."/>
            <person name="Motooka D."/>
            <person name="Fukushima K."/>
        </authorList>
    </citation>
    <scope>NUCLEOTIDE SEQUENCE</scope>
    <source>
        <strain evidence="3">TY812</strain>
    </source>
</reference>
<dbReference type="EMBL" id="JAUFSA010000006">
    <property type="protein sequence ID" value="MDP7739537.1"/>
    <property type="molecule type" value="Genomic_DNA"/>
</dbReference>
<organism evidence="3 4">
    <name type="scientific">Mycobacterium paragordonae</name>
    <dbReference type="NCBI Taxonomy" id="1389713"/>
    <lineage>
        <taxon>Bacteria</taxon>
        <taxon>Bacillati</taxon>
        <taxon>Actinomycetota</taxon>
        <taxon>Actinomycetes</taxon>
        <taxon>Mycobacteriales</taxon>
        <taxon>Mycobacteriaceae</taxon>
        <taxon>Mycobacterium</taxon>
    </lineage>
</organism>
<feature type="transmembrane region" description="Helical" evidence="2">
    <location>
        <begin position="131"/>
        <end position="153"/>
    </location>
</feature>
<sequence length="682" mass="71151">MNTTTAAPTTVTGRAAEYLGYQLATRPRLRRAATVWFTLHWLASWSVAAAPPAAASTIGGALNWTGITDSYGVPVGNYYLSVVSTSEAITKAGPGLSADPSSWARWLANALNTGLTHEAVAELLSAQAAAYIFMITLALWLMRFAMSNTWLYWLTTWLRPIFETLRTILADLWVFPICLTLGLGVGAYHLLWHGRKGHGAGIMLSTTAVGILGTMLTGDPLSDLYRENGLLTQGRNLGFTVAQAGLNNGAITPGGGGAQLQHLTGLIADATVRMPLQLMNFGEPIDNIGSCASAYTAAMLTPHDPGDLAGPAHAMTRCGAPQALSFAQHLDGANLALGLFYSLLGAIFALFICYVTYSYVMACCAALLNALLSVVAAGPAMIHGAPRRRAARRLTLFFKHAALLFAYTLYISVTALIVLKMAARGGYADQVGMTHPLARLIMIALFSAAAIGAFRWLKHQLGDHNRHDLTHTLTELARHGRDGYQRGRDTYDCGRDLGARAPWNTSTTSDGDSGKPHTGTPAGGRPPGGRPPTPGRSRKPHPPTPPSGGGTPTAASPTTTSAAPSATAAARTASAGSTTRQAAATAATAGEAAATVAAPEVVAGAAGAAHVAHKLQRPHNNKPDPGQPRRANASPTAILRTPPSPASGRQPTPAPTSDTASQSSTPQGSDPTPVNGRTTKQL</sequence>
<evidence type="ECO:0000256" key="2">
    <source>
        <dbReference type="SAM" id="Phobius"/>
    </source>
</evidence>
<evidence type="ECO:0000313" key="3">
    <source>
        <dbReference type="EMBL" id="MDP7739537.1"/>
    </source>
</evidence>
<gene>
    <name evidence="3" type="ORF">QXL92_32940</name>
</gene>
<dbReference type="Proteomes" id="UP001229081">
    <property type="component" value="Unassembled WGS sequence"/>
</dbReference>
<feature type="transmembrane region" description="Helical" evidence="2">
    <location>
        <begin position="437"/>
        <end position="457"/>
    </location>
</feature>
<evidence type="ECO:0000256" key="1">
    <source>
        <dbReference type="SAM" id="MobiDB-lite"/>
    </source>
</evidence>
<feature type="region of interest" description="Disordered" evidence="1">
    <location>
        <begin position="606"/>
        <end position="682"/>
    </location>
</feature>
<feature type="transmembrane region" description="Helical" evidence="2">
    <location>
        <begin position="358"/>
        <end position="382"/>
    </location>
</feature>
<feature type="region of interest" description="Disordered" evidence="1">
    <location>
        <begin position="500"/>
        <end position="577"/>
    </location>
</feature>
<accession>A0AAJ1SBI9</accession>
<name>A0AAJ1SBI9_9MYCO</name>
<feature type="transmembrane region" description="Helical" evidence="2">
    <location>
        <begin position="394"/>
        <end position="417"/>
    </location>
</feature>
<dbReference type="RefSeq" id="WP_306255961.1">
    <property type="nucleotide sequence ID" value="NZ_JAUFSA010000006.1"/>
</dbReference>
<feature type="compositionally biased region" description="Basic residues" evidence="1">
    <location>
        <begin position="611"/>
        <end position="620"/>
    </location>
</feature>
<comment type="caution">
    <text evidence="3">The sequence shown here is derived from an EMBL/GenBank/DDBJ whole genome shotgun (WGS) entry which is preliminary data.</text>
</comment>
<feature type="transmembrane region" description="Helical" evidence="2">
    <location>
        <begin position="332"/>
        <end position="352"/>
    </location>
</feature>
<feature type="compositionally biased region" description="Low complexity" evidence="1">
    <location>
        <begin position="552"/>
        <end position="577"/>
    </location>
</feature>
<feature type="transmembrane region" description="Helical" evidence="2">
    <location>
        <begin position="173"/>
        <end position="192"/>
    </location>
</feature>
<keyword evidence="2" id="KW-1133">Transmembrane helix</keyword>
<evidence type="ECO:0000313" key="4">
    <source>
        <dbReference type="Proteomes" id="UP001229081"/>
    </source>
</evidence>
<feature type="compositionally biased region" description="Polar residues" evidence="1">
    <location>
        <begin position="647"/>
        <end position="682"/>
    </location>
</feature>
<keyword evidence="2" id="KW-0812">Transmembrane</keyword>
<protein>
    <submittedName>
        <fullName evidence="3">Uncharacterized protein</fullName>
    </submittedName>
</protein>
<proteinExistence type="predicted"/>
<dbReference type="AlphaFoldDB" id="A0AAJ1SBI9"/>